<dbReference type="InterPro" id="IPR051137">
    <property type="entry name" value="PP4R3-like"/>
</dbReference>
<protein>
    <submittedName>
        <fullName evidence="5">Suppressor of Mek1-like isoform X5</fullName>
    </submittedName>
</protein>
<dbReference type="GO" id="GO:0030289">
    <property type="term" value="C:protein phosphatase 4 complex"/>
    <property type="evidence" value="ECO:0007669"/>
    <property type="project" value="TreeGrafter"/>
</dbReference>
<keyword evidence="2" id="KW-0539">Nucleus</keyword>
<feature type="region of interest" description="Disordered" evidence="3">
    <location>
        <begin position="1"/>
        <end position="26"/>
    </location>
</feature>
<dbReference type="GO" id="GO:0005654">
    <property type="term" value="C:nucleoplasm"/>
    <property type="evidence" value="ECO:0007669"/>
    <property type="project" value="TreeGrafter"/>
</dbReference>
<dbReference type="Pfam" id="PF04802">
    <property type="entry name" value="PP4R3"/>
    <property type="match status" value="1"/>
</dbReference>
<dbReference type="Proteomes" id="UP000325315">
    <property type="component" value="Unassembled WGS sequence"/>
</dbReference>
<gene>
    <name evidence="5" type="ORF">EPI10_010888</name>
</gene>
<dbReference type="InterPro" id="IPR006887">
    <property type="entry name" value="P4R3-like_central_dom"/>
</dbReference>
<accession>A0A5B6W4X0</accession>
<dbReference type="AlphaFoldDB" id="A0A5B6W4X0"/>
<dbReference type="OrthoDB" id="1002432at2759"/>
<dbReference type="GO" id="GO:0072542">
    <property type="term" value="F:protein phosphatase activator activity"/>
    <property type="evidence" value="ECO:0007669"/>
    <property type="project" value="TreeGrafter"/>
</dbReference>
<comment type="caution">
    <text evidence="5">The sequence shown here is derived from an EMBL/GenBank/DDBJ whole genome shotgun (WGS) entry which is preliminary data.</text>
</comment>
<evidence type="ECO:0000256" key="1">
    <source>
        <dbReference type="ARBA" id="ARBA00004123"/>
    </source>
</evidence>
<evidence type="ECO:0000313" key="5">
    <source>
        <dbReference type="EMBL" id="KAA3476959.1"/>
    </source>
</evidence>
<dbReference type="EMBL" id="SMMG02000004">
    <property type="protein sequence ID" value="KAA3476959.1"/>
    <property type="molecule type" value="Genomic_DNA"/>
</dbReference>
<dbReference type="PANTHER" id="PTHR23318">
    <property type="entry name" value="ATP SYNTHASE GAMMA-RELATED"/>
    <property type="match status" value="1"/>
</dbReference>
<name>A0A5B6W4X0_9ROSI</name>
<evidence type="ECO:0000259" key="4">
    <source>
        <dbReference type="Pfam" id="PF04802"/>
    </source>
</evidence>
<keyword evidence="6" id="KW-1185">Reference proteome</keyword>
<reference evidence="6" key="1">
    <citation type="journal article" date="2019" name="Plant Biotechnol. J.">
        <title>Genome sequencing of the Australian wild diploid species Gossypium australe highlights disease resistance and delayed gland morphogenesis.</title>
        <authorList>
            <person name="Cai Y."/>
            <person name="Cai X."/>
            <person name="Wang Q."/>
            <person name="Wang P."/>
            <person name="Zhang Y."/>
            <person name="Cai C."/>
            <person name="Xu Y."/>
            <person name="Wang K."/>
            <person name="Zhou Z."/>
            <person name="Wang C."/>
            <person name="Geng S."/>
            <person name="Li B."/>
            <person name="Dong Q."/>
            <person name="Hou Y."/>
            <person name="Wang H."/>
            <person name="Ai P."/>
            <person name="Liu Z."/>
            <person name="Yi F."/>
            <person name="Sun M."/>
            <person name="An G."/>
            <person name="Cheng J."/>
            <person name="Zhang Y."/>
            <person name="Shi Q."/>
            <person name="Xie Y."/>
            <person name="Shi X."/>
            <person name="Chang Y."/>
            <person name="Huang F."/>
            <person name="Chen Y."/>
            <person name="Hong S."/>
            <person name="Mi L."/>
            <person name="Sun Q."/>
            <person name="Zhang L."/>
            <person name="Zhou B."/>
            <person name="Peng R."/>
            <person name="Zhang X."/>
            <person name="Liu F."/>
        </authorList>
    </citation>
    <scope>NUCLEOTIDE SEQUENCE [LARGE SCALE GENOMIC DNA]</scope>
    <source>
        <strain evidence="6">cv. PA1801</strain>
    </source>
</reference>
<sequence>MAIPLRPYSTRYNDIRKSPPTSTHHSDENLLRFSIKCIEYSLFLDLGVVDLRVVENMEKSMSKAELSKEMCTSPTVQLGDCANSEAPINYQRLSLTLLEKTALCLKTCLNFVKFMLCEASGFCYINDMVLGILELLKHHTCMYIMVMVLKKPFISLTDSLLLLLDCEFSIGVGLDIISKSLINLLKFYYDRVGYLKDVVLARVLDEAIAASLNSIIHSNNAIDDSTFIQELFARLRSPTTSAESKKNLKA</sequence>
<evidence type="ECO:0000256" key="3">
    <source>
        <dbReference type="SAM" id="MobiDB-lite"/>
    </source>
</evidence>
<proteinExistence type="predicted"/>
<organism evidence="5 6">
    <name type="scientific">Gossypium australe</name>
    <dbReference type="NCBI Taxonomy" id="47621"/>
    <lineage>
        <taxon>Eukaryota</taxon>
        <taxon>Viridiplantae</taxon>
        <taxon>Streptophyta</taxon>
        <taxon>Embryophyta</taxon>
        <taxon>Tracheophyta</taxon>
        <taxon>Spermatophyta</taxon>
        <taxon>Magnoliopsida</taxon>
        <taxon>eudicotyledons</taxon>
        <taxon>Gunneridae</taxon>
        <taxon>Pentapetalae</taxon>
        <taxon>rosids</taxon>
        <taxon>malvids</taxon>
        <taxon>Malvales</taxon>
        <taxon>Malvaceae</taxon>
        <taxon>Malvoideae</taxon>
        <taxon>Gossypium</taxon>
    </lineage>
</organism>
<evidence type="ECO:0000256" key="2">
    <source>
        <dbReference type="ARBA" id="ARBA00023242"/>
    </source>
</evidence>
<evidence type="ECO:0000313" key="6">
    <source>
        <dbReference type="Proteomes" id="UP000325315"/>
    </source>
</evidence>
<comment type="subcellular location">
    <subcellularLocation>
        <location evidence="1">Nucleus</location>
    </subcellularLocation>
</comment>
<feature type="domain" description="Serine/threonine-protein phosphatase 4 regulatory subunit 3-like central" evidence="4">
    <location>
        <begin position="180"/>
        <end position="248"/>
    </location>
</feature>
<dbReference type="PANTHER" id="PTHR23318:SF0">
    <property type="entry name" value="SERINE_THREONINE-PROTEIN PHOSPHATASE 4 REGULATORY SUBUNIT 3"/>
    <property type="match status" value="1"/>
</dbReference>